<sequence>MGVKGLQTYVEKNCPDACEKVNLRSLAQDYQAKHGKTPVLVVDGLSCLRDHFYHGGLAWVYGGQWQEYRASLRNFVQNFKSAGIEVVFIFDGVVEKSKRPVWISRRKSELKTVKKIFQHIRSTKKEPYRNLLRLPPGTGMFAGLGLKSLGVRVYHSLVEADREIAEFAFSSDCFGILRATFTVRYRVDVLCEHLGLEQSDLPLLACLLGNDVIPHAKLENFHARVSQGSQLIPALARFINGLPPDITVPDIARMISSSPTTVQLFVQAMLSYILPGQTAKWPVPVSMITKAPALELEGTHAQLKGEERKNAKCPVKHVRPDIGAEILQEAKRRHQNTENIKAIYDILTVAEGDSGVYLEEEDSAIPPTTVFYRPIREKLHGVLYGVGVKPSTGTAPGVDQCSGKMSRLAIGGEEIVVGRNAVKDWSAHPGAKLKEPDIILAKPLDMPGGTPTLEELWFGPGARNSALGWRAFMDGMFCSIPTERQKFIPKNLKVLVVILHYMVRQHVLEGWEVDAFLIQALVCTDWHKLRRGKVPVDPRAVQLAALFVKGVAVAIAMNCACGWPLAMESCLPWWFFDGKYFHHVYLLVRSGAPVWDLCGRSVSIVGV</sequence>
<dbReference type="GO" id="GO:0005634">
    <property type="term" value="C:nucleus"/>
    <property type="evidence" value="ECO:0007669"/>
    <property type="project" value="TreeGrafter"/>
</dbReference>
<comment type="similarity">
    <text evidence="1">Belongs to the constitutive coactivator of PPAR-gamma family.</text>
</comment>
<dbReference type="Proteomes" id="UP000838412">
    <property type="component" value="Chromosome 13"/>
</dbReference>
<reference evidence="2" key="1">
    <citation type="submission" date="2022-01" db="EMBL/GenBank/DDBJ databases">
        <authorList>
            <person name="Braso-Vives M."/>
        </authorList>
    </citation>
    <scope>NUCLEOTIDE SEQUENCE</scope>
</reference>
<evidence type="ECO:0000256" key="1">
    <source>
        <dbReference type="ARBA" id="ARBA00009495"/>
    </source>
</evidence>
<proteinExistence type="inferred from homology"/>
<protein>
    <submittedName>
        <fullName evidence="2">FAM120B protein</fullName>
    </submittedName>
</protein>
<dbReference type="InterPro" id="IPR029060">
    <property type="entry name" value="PIN-like_dom_sf"/>
</dbReference>
<organism evidence="2 3">
    <name type="scientific">Branchiostoma lanceolatum</name>
    <name type="common">Common lancelet</name>
    <name type="synonym">Amphioxus lanceolatum</name>
    <dbReference type="NCBI Taxonomy" id="7740"/>
    <lineage>
        <taxon>Eukaryota</taxon>
        <taxon>Metazoa</taxon>
        <taxon>Chordata</taxon>
        <taxon>Cephalochordata</taxon>
        <taxon>Leptocardii</taxon>
        <taxon>Amphioxiformes</taxon>
        <taxon>Branchiostomatidae</taxon>
        <taxon>Branchiostoma</taxon>
    </lineage>
</organism>
<evidence type="ECO:0000313" key="3">
    <source>
        <dbReference type="Proteomes" id="UP000838412"/>
    </source>
</evidence>
<dbReference type="OrthoDB" id="25987at2759"/>
<dbReference type="Gene3D" id="3.40.50.1010">
    <property type="entry name" value="5'-nuclease"/>
    <property type="match status" value="1"/>
</dbReference>
<name>A0A8J9YYC5_BRALA</name>
<dbReference type="EMBL" id="OV696698">
    <property type="protein sequence ID" value="CAH1243882.1"/>
    <property type="molecule type" value="Genomic_DNA"/>
</dbReference>
<dbReference type="AlphaFoldDB" id="A0A8J9YYC5"/>
<dbReference type="PANTHER" id="PTHR15976">
    <property type="entry name" value="CONSTITUTIVE COACTIVATOR OF PEROXISOME PROLIFERATOR-ACTIVATED RECEPTOR GAMMA"/>
    <property type="match status" value="1"/>
</dbReference>
<dbReference type="SUPFAM" id="SSF88723">
    <property type="entry name" value="PIN domain-like"/>
    <property type="match status" value="1"/>
</dbReference>
<accession>A0A8J9YYC5</accession>
<dbReference type="InterPro" id="IPR026784">
    <property type="entry name" value="Coact_PPARg"/>
</dbReference>
<evidence type="ECO:0000313" key="2">
    <source>
        <dbReference type="EMBL" id="CAH1243882.1"/>
    </source>
</evidence>
<gene>
    <name evidence="2" type="primary">FAM120B</name>
    <name evidence="2" type="ORF">BLAG_LOCUS6679</name>
</gene>
<keyword evidence="3" id="KW-1185">Reference proteome</keyword>
<dbReference type="PANTHER" id="PTHR15976:SF17">
    <property type="entry name" value="CONSTITUTIVE COACTIVATOR OF PEROXISOME PROLIFERATOR-ACTIVATED RECEPTOR GAMMA"/>
    <property type="match status" value="1"/>
</dbReference>